<dbReference type="RefSeq" id="WP_074591906.1">
    <property type="nucleotide sequence ID" value="NZ_FNBS01000002.1"/>
</dbReference>
<accession>A0A1G7HQ27</accession>
<dbReference type="Proteomes" id="UP000183404">
    <property type="component" value="Unassembled WGS sequence"/>
</dbReference>
<proteinExistence type="predicted"/>
<organism evidence="1 2">
    <name type="scientific">Thermoanaerobacter thermohydrosulfuricus</name>
    <name type="common">Clostridium thermohydrosulfuricum</name>
    <dbReference type="NCBI Taxonomy" id="1516"/>
    <lineage>
        <taxon>Bacteria</taxon>
        <taxon>Bacillati</taxon>
        <taxon>Bacillota</taxon>
        <taxon>Clostridia</taxon>
        <taxon>Thermoanaerobacterales</taxon>
        <taxon>Thermoanaerobacteraceae</taxon>
        <taxon>Thermoanaerobacter</taxon>
    </lineage>
</organism>
<dbReference type="AlphaFoldDB" id="A0A1G7HQ27"/>
<protein>
    <submittedName>
        <fullName evidence="1">Uncharacterized protein</fullName>
    </submittedName>
</protein>
<sequence>MSTQHTPAVIYKEPELFYEAKIREEILKRYNIAFEVFMAEQYSRIHYSELMDDSTDESFASKQRLISWINDNTKGKEVRAGILTRYKIEHPEHFENGIWQARYFSYFVYYAKGLLTDETFVKKKEIADEFAKSFKNEQWYWQAVAVLGAKLLEYLYDMNALQTDIAKAYVRQIKLSRQLLKSIGRIMGRVAKNYGENYGYDNIEEVKEAILEIRQNIEEAFKQQMRMSYEIFKSQKEYQIYLAYRKIIKNDILEIYRENLKLPEPSFSVQENKLNQLEAGCLN</sequence>
<dbReference type="EMBL" id="FNBS01000002">
    <property type="protein sequence ID" value="SDF02436.1"/>
    <property type="molecule type" value="Genomic_DNA"/>
</dbReference>
<name>A0A1G7HQ27_THETY</name>
<gene>
    <name evidence="1" type="ORF">SAMN04244560_00121</name>
</gene>
<reference evidence="1 2" key="1">
    <citation type="submission" date="2016-10" db="EMBL/GenBank/DDBJ databases">
        <authorList>
            <person name="de Groot N.N."/>
        </authorList>
    </citation>
    <scope>NUCLEOTIDE SEQUENCE [LARGE SCALE GENOMIC DNA]</scope>
    <source>
        <strain evidence="1 2">DSM 569</strain>
    </source>
</reference>
<evidence type="ECO:0000313" key="1">
    <source>
        <dbReference type="EMBL" id="SDF02436.1"/>
    </source>
</evidence>
<evidence type="ECO:0000313" key="2">
    <source>
        <dbReference type="Proteomes" id="UP000183404"/>
    </source>
</evidence>